<evidence type="ECO:0000256" key="10">
    <source>
        <dbReference type="ARBA" id="ARBA00023242"/>
    </source>
</evidence>
<keyword evidence="7" id="KW-0408">Iron</keyword>
<evidence type="ECO:0000256" key="12">
    <source>
        <dbReference type="SAM" id="MobiDB-lite"/>
    </source>
</evidence>
<keyword evidence="5" id="KW-0223">Dioxygenase</keyword>
<comment type="caution">
    <text evidence="14">The sequence shown here is derived from an EMBL/GenBank/DDBJ whole genome shotgun (WGS) entry which is preliminary data.</text>
</comment>
<proteinExistence type="inferred from homology"/>
<keyword evidence="10" id="KW-0539">Nucleus</keyword>
<dbReference type="InterPro" id="IPR041667">
    <property type="entry name" value="Cupin_8"/>
</dbReference>
<evidence type="ECO:0000256" key="6">
    <source>
        <dbReference type="ARBA" id="ARBA00023002"/>
    </source>
</evidence>
<evidence type="ECO:0000313" key="14">
    <source>
        <dbReference type="EMBL" id="KAK9764901.1"/>
    </source>
</evidence>
<dbReference type="PANTHER" id="PTHR12480:SF32">
    <property type="entry name" value="BIFUNCTIONAL ARGININE DEMETHYLASE AND LYSYL-HYDROXYLASE JMJD6"/>
    <property type="match status" value="1"/>
</dbReference>
<dbReference type="PROSITE" id="PS51184">
    <property type="entry name" value="JMJC"/>
    <property type="match status" value="1"/>
</dbReference>
<evidence type="ECO:0000259" key="13">
    <source>
        <dbReference type="PROSITE" id="PS51184"/>
    </source>
</evidence>
<evidence type="ECO:0000256" key="2">
    <source>
        <dbReference type="ARBA" id="ARBA00004123"/>
    </source>
</evidence>
<dbReference type="PANTHER" id="PTHR12480">
    <property type="entry name" value="ARGININE DEMETHYLASE AND LYSYL-HYDROXYLASE JMJD"/>
    <property type="match status" value="1"/>
</dbReference>
<feature type="domain" description="JmjC" evidence="13">
    <location>
        <begin position="191"/>
        <end position="359"/>
    </location>
</feature>
<dbReference type="SMART" id="SM00558">
    <property type="entry name" value="JmjC"/>
    <property type="match status" value="1"/>
</dbReference>
<keyword evidence="4" id="KW-0156">Chromatin regulator</keyword>
<evidence type="ECO:0000256" key="5">
    <source>
        <dbReference type="ARBA" id="ARBA00022964"/>
    </source>
</evidence>
<comment type="cofactor">
    <cofactor evidence="1">
        <name>Fe(2+)</name>
        <dbReference type="ChEBI" id="CHEBI:29033"/>
    </cofactor>
</comment>
<keyword evidence="6" id="KW-0560">Oxidoreductase</keyword>
<feature type="compositionally biased region" description="Low complexity" evidence="12">
    <location>
        <begin position="413"/>
        <end position="424"/>
    </location>
</feature>
<gene>
    <name evidence="14" type="ORF">K7432_007208</name>
</gene>
<feature type="compositionally biased region" description="Basic residues" evidence="12">
    <location>
        <begin position="162"/>
        <end position="171"/>
    </location>
</feature>
<evidence type="ECO:0000256" key="8">
    <source>
        <dbReference type="ARBA" id="ARBA00023015"/>
    </source>
</evidence>
<keyword evidence="15" id="KW-1185">Reference proteome</keyword>
<feature type="region of interest" description="Disordered" evidence="12">
    <location>
        <begin position="162"/>
        <end position="188"/>
    </location>
</feature>
<reference evidence="14 15" key="1">
    <citation type="submission" date="2023-04" db="EMBL/GenBank/DDBJ databases">
        <title>Genome of Basidiobolus ranarum AG-B5.</title>
        <authorList>
            <person name="Stajich J.E."/>
            <person name="Carter-House D."/>
            <person name="Gryganskyi A."/>
        </authorList>
    </citation>
    <scope>NUCLEOTIDE SEQUENCE [LARGE SCALE GENOMIC DNA]</scope>
    <source>
        <strain evidence="14 15">AG-B5</strain>
    </source>
</reference>
<dbReference type="InterPro" id="IPR003347">
    <property type="entry name" value="JmjC_dom"/>
</dbReference>
<dbReference type="Gene3D" id="2.60.120.650">
    <property type="entry name" value="Cupin"/>
    <property type="match status" value="1"/>
</dbReference>
<evidence type="ECO:0000256" key="3">
    <source>
        <dbReference type="ARBA" id="ARBA00022723"/>
    </source>
</evidence>
<evidence type="ECO:0000256" key="1">
    <source>
        <dbReference type="ARBA" id="ARBA00001954"/>
    </source>
</evidence>
<feature type="compositionally biased region" description="Basic and acidic residues" evidence="12">
    <location>
        <begin position="179"/>
        <end position="188"/>
    </location>
</feature>
<evidence type="ECO:0000313" key="15">
    <source>
        <dbReference type="Proteomes" id="UP001479436"/>
    </source>
</evidence>
<evidence type="ECO:0000256" key="4">
    <source>
        <dbReference type="ARBA" id="ARBA00022853"/>
    </source>
</evidence>
<keyword evidence="3" id="KW-0479">Metal-binding</keyword>
<feature type="region of interest" description="Disordered" evidence="12">
    <location>
        <begin position="413"/>
        <end position="446"/>
    </location>
</feature>
<protein>
    <recommendedName>
        <fullName evidence="13">JmjC domain-containing protein</fullName>
    </recommendedName>
</protein>
<dbReference type="InterPro" id="IPR050910">
    <property type="entry name" value="JMJD6_ArgDemeth/LysHydrox"/>
</dbReference>
<keyword evidence="8" id="KW-0805">Transcription regulation</keyword>
<organism evidence="14 15">
    <name type="scientific">Basidiobolus ranarum</name>
    <dbReference type="NCBI Taxonomy" id="34480"/>
    <lineage>
        <taxon>Eukaryota</taxon>
        <taxon>Fungi</taxon>
        <taxon>Fungi incertae sedis</taxon>
        <taxon>Zoopagomycota</taxon>
        <taxon>Entomophthoromycotina</taxon>
        <taxon>Basidiobolomycetes</taxon>
        <taxon>Basidiobolales</taxon>
        <taxon>Basidiobolaceae</taxon>
        <taxon>Basidiobolus</taxon>
    </lineage>
</organism>
<evidence type="ECO:0000256" key="9">
    <source>
        <dbReference type="ARBA" id="ARBA00023163"/>
    </source>
</evidence>
<dbReference type="SUPFAM" id="SSF51197">
    <property type="entry name" value="Clavaminate synthase-like"/>
    <property type="match status" value="1"/>
</dbReference>
<evidence type="ECO:0000256" key="11">
    <source>
        <dbReference type="ARBA" id="ARBA00038068"/>
    </source>
</evidence>
<dbReference type="Gene3D" id="1.20.1280.270">
    <property type="match status" value="1"/>
</dbReference>
<name>A0ABR2WTQ4_9FUNG</name>
<evidence type="ECO:0000256" key="7">
    <source>
        <dbReference type="ARBA" id="ARBA00023004"/>
    </source>
</evidence>
<sequence length="471" mass="53875">MSPNEVVSLNLHSGEYIKTLNKIGEYRYERKIRKLKVKARSELDYHEWTKYNYAKNDYWIPLAKDTLSRIDIKQYSLQEFITKFEKPNLPVVITGVTKKWPANKEWTKEALLKNYGSEKFKIGEDDEGDPVYMKMKYFLRYSENEGISDDSPLYIFDSKFNGPRKKSKKSKPSSLDNEPVAKKAKLSENKHPKMNLLDDYSIPHFFEDDLFSLTGQGRRPPYRWIVIGGARSGTGIHTDPLGTSAWNSLVFGHKRWILFPPNVPKALVDPPMKPFDREAVSWFTHVYPKFQQQSTNIPGKTLGDEHGMIEVIQRPGETMFVPGGWHHVVMNLDFTVAITQNFCSPTNLEAVWLNTRNSRHKLARKLLKELEQLGSTGKTCQVKNLSAYPPKYFRELALLIHSLEFVPSLCPSSDSSSSSSTSSSESEDIPVSDTSSETDGSDGECRCCKCKRKRKRAAIRKSNLLQAHYLS</sequence>
<keyword evidence="9" id="KW-0804">Transcription</keyword>
<comment type="subcellular location">
    <subcellularLocation>
        <location evidence="2">Nucleus</location>
    </subcellularLocation>
</comment>
<dbReference type="Proteomes" id="UP001479436">
    <property type="component" value="Unassembled WGS sequence"/>
</dbReference>
<dbReference type="Pfam" id="PF13621">
    <property type="entry name" value="Cupin_8"/>
    <property type="match status" value="1"/>
</dbReference>
<dbReference type="EMBL" id="JASJQH010000347">
    <property type="protein sequence ID" value="KAK9764901.1"/>
    <property type="molecule type" value="Genomic_DNA"/>
</dbReference>
<comment type="similarity">
    <text evidence="11">Belongs to the JMJD6 family.</text>
</comment>
<accession>A0ABR2WTQ4</accession>